<dbReference type="PANTHER" id="PTHR37422:SF13">
    <property type="entry name" value="LIPOPOLYSACCHARIDE BIOSYNTHESIS PROTEIN PA4999-RELATED"/>
    <property type="match status" value="1"/>
</dbReference>
<proteinExistence type="predicted"/>
<feature type="transmembrane region" description="Helical" evidence="1">
    <location>
        <begin position="71"/>
        <end position="91"/>
    </location>
</feature>
<keyword evidence="1" id="KW-1133">Transmembrane helix</keyword>
<keyword evidence="1" id="KW-0472">Membrane</keyword>
<feature type="transmembrane region" description="Helical" evidence="1">
    <location>
        <begin position="134"/>
        <end position="154"/>
    </location>
</feature>
<feature type="transmembrane region" description="Helical" evidence="1">
    <location>
        <begin position="192"/>
        <end position="209"/>
    </location>
</feature>
<feature type="transmembrane region" description="Helical" evidence="1">
    <location>
        <begin position="307"/>
        <end position="326"/>
    </location>
</feature>
<name>A0A2W4WIV1_9CYAN</name>
<feature type="transmembrane region" description="Helical" evidence="1">
    <location>
        <begin position="25"/>
        <end position="42"/>
    </location>
</feature>
<dbReference type="GO" id="GO:0016853">
    <property type="term" value="F:isomerase activity"/>
    <property type="evidence" value="ECO:0007669"/>
    <property type="project" value="UniProtKB-KW"/>
</dbReference>
<evidence type="ECO:0000256" key="1">
    <source>
        <dbReference type="SAM" id="Phobius"/>
    </source>
</evidence>
<reference evidence="2 3" key="1">
    <citation type="submission" date="2018-04" db="EMBL/GenBank/DDBJ databases">
        <authorList>
            <person name="Go L.Y."/>
            <person name="Mitchell J.A."/>
        </authorList>
    </citation>
    <scope>NUCLEOTIDE SEQUENCE [LARGE SCALE GENOMIC DNA]</scope>
    <source>
        <strain evidence="2">ULC066bin1</strain>
    </source>
</reference>
<protein>
    <submittedName>
        <fullName evidence="2">Glucose-6-phosphate isomerase</fullName>
    </submittedName>
</protein>
<evidence type="ECO:0000313" key="2">
    <source>
        <dbReference type="EMBL" id="PZO45073.1"/>
    </source>
</evidence>
<feature type="transmembrane region" description="Helical" evidence="1">
    <location>
        <begin position="103"/>
        <end position="122"/>
    </location>
</feature>
<feature type="transmembrane region" description="Helical" evidence="1">
    <location>
        <begin position="160"/>
        <end position="180"/>
    </location>
</feature>
<organism evidence="2 3">
    <name type="scientific">Pseudanabaena frigida</name>
    <dbReference type="NCBI Taxonomy" id="945775"/>
    <lineage>
        <taxon>Bacteria</taxon>
        <taxon>Bacillati</taxon>
        <taxon>Cyanobacteriota</taxon>
        <taxon>Cyanophyceae</taxon>
        <taxon>Pseudanabaenales</taxon>
        <taxon>Pseudanabaenaceae</taxon>
        <taxon>Pseudanabaena</taxon>
    </lineage>
</organism>
<comment type="caution">
    <text evidence="2">The sequence shown here is derived from an EMBL/GenBank/DDBJ whole genome shotgun (WGS) entry which is preliminary data.</text>
</comment>
<accession>A0A2W4WIV1</accession>
<keyword evidence="2" id="KW-0413">Isomerase</keyword>
<reference evidence="2 3" key="2">
    <citation type="submission" date="2018-06" db="EMBL/GenBank/DDBJ databases">
        <title>Metagenomic assembly of (sub)arctic Cyanobacteria and their associated microbiome from non-axenic cultures.</title>
        <authorList>
            <person name="Baurain D."/>
        </authorList>
    </citation>
    <scope>NUCLEOTIDE SEQUENCE [LARGE SCALE GENOMIC DNA]</scope>
    <source>
        <strain evidence="2">ULC066bin1</strain>
    </source>
</reference>
<gene>
    <name evidence="2" type="ORF">DCF19_00855</name>
</gene>
<feature type="transmembrane region" description="Helical" evidence="1">
    <location>
        <begin position="266"/>
        <end position="287"/>
    </location>
</feature>
<evidence type="ECO:0000313" key="3">
    <source>
        <dbReference type="Proteomes" id="UP000249467"/>
    </source>
</evidence>
<dbReference type="Proteomes" id="UP000249467">
    <property type="component" value="Unassembled WGS sequence"/>
</dbReference>
<dbReference type="InterPro" id="IPR051533">
    <property type="entry name" value="WaaL-like"/>
</dbReference>
<dbReference type="AlphaFoldDB" id="A0A2W4WIV1"/>
<dbReference type="PANTHER" id="PTHR37422">
    <property type="entry name" value="TEICHURONIC ACID BIOSYNTHESIS PROTEIN TUAE"/>
    <property type="match status" value="1"/>
</dbReference>
<feature type="transmembrane region" description="Helical" evidence="1">
    <location>
        <begin position="381"/>
        <end position="406"/>
    </location>
</feature>
<sequence>MNKSKAINVNVQKGNTFNFFQPADAWGTIFVFVFVVVVLLAVKSTGSKALNILYPLGTFVVAWRLYFRHPILYVGFVWWVFFLTAFIRRFADFNGGAFTDPSPMLLAPYTAVIVCSHTLYFNLSKSREQGSAPFVMAIVAIIYGYLVGLINGASPVTATVALLEWISPLLFGYHLFVNWNRYPEYCRNLQKVFLWGVLIMGIYGVYQFMVAPEWDRFWLENSPIKTSAGKPEPLGIRVWSTLNAPGPFASFMATGLLILFRCQSVLVLPAAGFGALSFLLSMVRTAWLGWSLGMITIITSIKPKQQLKLVLTILVLALIVIPLATIEPFASSISERLTTLVDVKNDPSFQARQFIYENLFNDALTSYIGSGLGINLGQDSAFLVMMFDLGWIGAIPYVGGLIVLIISIFRTSTKTKDIFDSIIRAIVLQSIFYLFAGPSMKGATGMLLWPFIAMALAGRKYNNYYESQLALGSKSTKSNYNQQY</sequence>
<dbReference type="EMBL" id="QBML01000001">
    <property type="protein sequence ID" value="PZO45073.1"/>
    <property type="molecule type" value="Genomic_DNA"/>
</dbReference>
<keyword evidence="1" id="KW-0812">Transmembrane</keyword>